<feature type="transmembrane region" description="Helical" evidence="2">
    <location>
        <begin position="162"/>
        <end position="183"/>
    </location>
</feature>
<accession>E8QWG3</accession>
<evidence type="ECO:0000313" key="3">
    <source>
        <dbReference type="EMBL" id="ADV60850.1"/>
    </source>
</evidence>
<organism evidence="3 4">
    <name type="scientific">Isosphaera pallida (strain ATCC 43644 / DSM 9630 / IS1B)</name>
    <dbReference type="NCBI Taxonomy" id="575540"/>
    <lineage>
        <taxon>Bacteria</taxon>
        <taxon>Pseudomonadati</taxon>
        <taxon>Planctomycetota</taxon>
        <taxon>Planctomycetia</taxon>
        <taxon>Isosphaerales</taxon>
        <taxon>Isosphaeraceae</taxon>
        <taxon>Isosphaera</taxon>
    </lineage>
</organism>
<dbReference type="KEGG" id="ipa:Isop_0253"/>
<evidence type="ECO:0000256" key="2">
    <source>
        <dbReference type="SAM" id="Phobius"/>
    </source>
</evidence>
<feature type="transmembrane region" description="Helical" evidence="2">
    <location>
        <begin position="203"/>
        <end position="221"/>
    </location>
</feature>
<evidence type="ECO:0000256" key="1">
    <source>
        <dbReference type="SAM" id="MobiDB-lite"/>
    </source>
</evidence>
<protein>
    <submittedName>
        <fullName evidence="3">Uncharacterized protein</fullName>
    </submittedName>
</protein>
<keyword evidence="2" id="KW-0812">Transmembrane</keyword>
<dbReference type="HOGENOM" id="CLU_1198477_0_0_0"/>
<keyword evidence="2" id="KW-1133">Transmembrane helix</keyword>
<sequence>MLDPTSNHDSPSNMANLPHSNNGMPVNAISNPPCPPGTALARREFPSTPIDPEPLEPAFNPQAIAELEQDLFPHTPEPRPWVSARWIDSLVLLLAIVALIPKWGWNGLVLTNLGLGQEQMLILLGSPMGLGGILAIGPYWLWRSGAWGAALENAFWRKDLNHKALFLLPYFAMPVGVMAALLVGRLLWDRVPLEAAGRSHARLLRLGWAAAIFGSLALLTYRPIPGPLFIF</sequence>
<dbReference type="InParanoid" id="E8QWG3"/>
<dbReference type="EMBL" id="CP002353">
    <property type="protein sequence ID" value="ADV60850.1"/>
    <property type="molecule type" value="Genomic_DNA"/>
</dbReference>
<proteinExistence type="predicted"/>
<dbReference type="AlphaFoldDB" id="E8QWG3"/>
<keyword evidence="2" id="KW-0472">Membrane</keyword>
<reference evidence="3 4" key="2">
    <citation type="journal article" date="2011" name="Stand. Genomic Sci.">
        <title>Complete genome sequence of Isosphaera pallida type strain (IS1B).</title>
        <authorList>
            <consortium name="US DOE Joint Genome Institute (JGI-PGF)"/>
            <person name="Goker M."/>
            <person name="Cleland D."/>
            <person name="Saunders E."/>
            <person name="Lapidus A."/>
            <person name="Nolan M."/>
            <person name="Lucas S."/>
            <person name="Hammon N."/>
            <person name="Deshpande S."/>
            <person name="Cheng J.F."/>
            <person name="Tapia R."/>
            <person name="Han C."/>
            <person name="Goodwin L."/>
            <person name="Pitluck S."/>
            <person name="Liolios K."/>
            <person name="Pagani I."/>
            <person name="Ivanova N."/>
            <person name="Mavromatis K."/>
            <person name="Pati A."/>
            <person name="Chen A."/>
            <person name="Palaniappan K."/>
            <person name="Land M."/>
            <person name="Hauser L."/>
            <person name="Chang Y.J."/>
            <person name="Jeffries C.D."/>
            <person name="Detter J.C."/>
            <person name="Beck B."/>
            <person name="Woyke T."/>
            <person name="Bristow J."/>
            <person name="Eisen J.A."/>
            <person name="Markowitz V."/>
            <person name="Hugenholtz P."/>
            <person name="Kyrpides N.C."/>
            <person name="Klenk H.P."/>
        </authorList>
    </citation>
    <scope>NUCLEOTIDE SEQUENCE [LARGE SCALE GENOMIC DNA]</scope>
    <source>
        <strain evidence="4">ATCC 43644 / DSM 9630 / IS1B</strain>
    </source>
</reference>
<feature type="region of interest" description="Disordered" evidence="1">
    <location>
        <begin position="1"/>
        <end position="37"/>
    </location>
</feature>
<feature type="compositionally biased region" description="Polar residues" evidence="1">
    <location>
        <begin position="1"/>
        <end position="30"/>
    </location>
</feature>
<dbReference type="Proteomes" id="UP000008631">
    <property type="component" value="Chromosome"/>
</dbReference>
<feature type="transmembrane region" description="Helical" evidence="2">
    <location>
        <begin position="121"/>
        <end position="142"/>
    </location>
</feature>
<evidence type="ECO:0000313" key="4">
    <source>
        <dbReference type="Proteomes" id="UP000008631"/>
    </source>
</evidence>
<gene>
    <name evidence="3" type="ordered locus">Isop_0253</name>
</gene>
<keyword evidence="4" id="KW-1185">Reference proteome</keyword>
<name>E8QWG3_ISOPI</name>
<reference key="1">
    <citation type="submission" date="2010-11" db="EMBL/GenBank/DDBJ databases">
        <title>The complete sequence of chromosome of Isophaera pallida ATCC 43644.</title>
        <authorList>
            <consortium name="US DOE Joint Genome Institute (JGI-PGF)"/>
            <person name="Lucas S."/>
            <person name="Copeland A."/>
            <person name="Lapidus A."/>
            <person name="Bruce D."/>
            <person name="Goodwin L."/>
            <person name="Pitluck S."/>
            <person name="Kyrpides N."/>
            <person name="Mavromatis K."/>
            <person name="Pagani I."/>
            <person name="Ivanova N."/>
            <person name="Saunders E."/>
            <person name="Brettin T."/>
            <person name="Detter J.C."/>
            <person name="Han C."/>
            <person name="Tapia R."/>
            <person name="Land M."/>
            <person name="Hauser L."/>
            <person name="Markowitz V."/>
            <person name="Cheng J.-F."/>
            <person name="Hugenholtz P."/>
            <person name="Woyke T."/>
            <person name="Wu D."/>
            <person name="Eisen J.A."/>
        </authorList>
    </citation>
    <scope>NUCLEOTIDE SEQUENCE</scope>
    <source>
        <strain>ATCC 43644</strain>
    </source>
</reference>